<dbReference type="InterPro" id="IPR017972">
    <property type="entry name" value="Cyt_P450_CS"/>
</dbReference>
<keyword evidence="6" id="KW-0560">Oxidoreductase</keyword>
<sequence length="512" mass="58274">MEVSKDMWRTMLLPHLSRHTKQYITLIVVGTITYRIFNAILVPRQLRHLPKASTIGWFWSVLKGESADVRCDRLLMPQMQDHGLCLKYTMGRWTVAVGDPILLQAVLRDVATFPKEENVSLDPDLILTNNEPNVGNANHVEWKRQRRVTNPAFHRSMPVEKFARVVSSMFTALEGKTTVDFADYMKRYALDCLGLGVFNFDMESVSDPASVYAILYKEAFSIVRDPLVYLFPLYTAIPSRLIPYRNRARKANEKLRRVLLEITQQRREAILKGERPKEDDQEDLLSMMIRASLPQQQGHDAQPYLTNGELVANLSVFFVAGHETTASATASMLYYLAVNPDIQEKARAEVISVLGDAPMDIHPTLEQLRAMPYLNQCIKETMRINPPTSGNLPRICTKDTYIGQFFIPKGTPLSMELYCTHRLEQYWTNATTFNPDRALDTNWIPFGFGPRACLGMNFSMAEQRVVQAMMLRKYTWRLAADSEHVHGIKNAGGGGISLLGPETLNLEIIPRY</sequence>
<comment type="cofactor">
    <cofactor evidence="1 5">
        <name>heme</name>
        <dbReference type="ChEBI" id="CHEBI:30413"/>
    </cofactor>
</comment>
<comment type="similarity">
    <text evidence="2 6">Belongs to the cytochrome P450 family.</text>
</comment>
<feature type="binding site" description="axial binding residue" evidence="5">
    <location>
        <position position="453"/>
    </location>
    <ligand>
        <name>heme</name>
        <dbReference type="ChEBI" id="CHEBI:30413"/>
    </ligand>
    <ligandPart>
        <name>Fe</name>
        <dbReference type="ChEBI" id="CHEBI:18248"/>
    </ligandPart>
</feature>
<dbReference type="PRINTS" id="PR00463">
    <property type="entry name" value="EP450I"/>
</dbReference>
<reference evidence="7 8" key="1">
    <citation type="submission" date="2023-03" db="EMBL/GenBank/DDBJ databases">
        <title>Genome sequence of Lichtheimia ornata CBS 291.66.</title>
        <authorList>
            <person name="Mohabir J.T."/>
            <person name="Shea T.P."/>
            <person name="Kurbessoian T."/>
            <person name="Berby B."/>
            <person name="Fontaine J."/>
            <person name="Livny J."/>
            <person name="Gnirke A."/>
            <person name="Stajich J.E."/>
            <person name="Cuomo C.A."/>
        </authorList>
    </citation>
    <scope>NUCLEOTIDE SEQUENCE [LARGE SCALE GENOMIC DNA]</scope>
    <source>
        <strain evidence="7">CBS 291.66</strain>
    </source>
</reference>
<evidence type="ECO:0000256" key="4">
    <source>
        <dbReference type="ARBA" id="ARBA00023004"/>
    </source>
</evidence>
<dbReference type="SUPFAM" id="SSF48264">
    <property type="entry name" value="Cytochrome P450"/>
    <property type="match status" value="1"/>
</dbReference>
<dbReference type="RefSeq" id="XP_058345869.1">
    <property type="nucleotide sequence ID" value="XM_058483250.1"/>
</dbReference>
<dbReference type="GO" id="GO:0005506">
    <property type="term" value="F:iron ion binding"/>
    <property type="evidence" value="ECO:0007669"/>
    <property type="project" value="InterPro"/>
</dbReference>
<keyword evidence="8" id="KW-1185">Reference proteome</keyword>
<dbReference type="EMBL" id="JARTCD010000010">
    <property type="protein sequence ID" value="KAJ8660956.1"/>
    <property type="molecule type" value="Genomic_DNA"/>
</dbReference>
<dbReference type="InterPro" id="IPR050121">
    <property type="entry name" value="Cytochrome_P450_monoxygenase"/>
</dbReference>
<dbReference type="Pfam" id="PF00067">
    <property type="entry name" value="p450"/>
    <property type="match status" value="1"/>
</dbReference>
<dbReference type="GO" id="GO:0004497">
    <property type="term" value="F:monooxygenase activity"/>
    <property type="evidence" value="ECO:0007669"/>
    <property type="project" value="UniProtKB-KW"/>
</dbReference>
<evidence type="ECO:0000313" key="8">
    <source>
        <dbReference type="Proteomes" id="UP001234581"/>
    </source>
</evidence>
<accession>A0AAD7VB90</accession>
<evidence type="ECO:0000256" key="3">
    <source>
        <dbReference type="ARBA" id="ARBA00022723"/>
    </source>
</evidence>
<dbReference type="PANTHER" id="PTHR24305:SF166">
    <property type="entry name" value="CYTOCHROME P450 12A4, MITOCHONDRIAL-RELATED"/>
    <property type="match status" value="1"/>
</dbReference>
<keyword evidence="5 6" id="KW-0349">Heme</keyword>
<dbReference type="AlphaFoldDB" id="A0AAD7VB90"/>
<protein>
    <recommendedName>
        <fullName evidence="9">Cytochrome P450</fullName>
    </recommendedName>
</protein>
<proteinExistence type="inferred from homology"/>
<evidence type="ECO:0000256" key="2">
    <source>
        <dbReference type="ARBA" id="ARBA00010617"/>
    </source>
</evidence>
<organism evidence="7 8">
    <name type="scientific">Lichtheimia ornata</name>
    <dbReference type="NCBI Taxonomy" id="688661"/>
    <lineage>
        <taxon>Eukaryota</taxon>
        <taxon>Fungi</taxon>
        <taxon>Fungi incertae sedis</taxon>
        <taxon>Mucoromycota</taxon>
        <taxon>Mucoromycotina</taxon>
        <taxon>Mucoromycetes</taxon>
        <taxon>Mucorales</taxon>
        <taxon>Lichtheimiaceae</taxon>
        <taxon>Lichtheimia</taxon>
    </lineage>
</organism>
<comment type="caution">
    <text evidence="7">The sequence shown here is derived from an EMBL/GenBank/DDBJ whole genome shotgun (WGS) entry which is preliminary data.</text>
</comment>
<evidence type="ECO:0000313" key="7">
    <source>
        <dbReference type="EMBL" id="KAJ8660956.1"/>
    </source>
</evidence>
<dbReference type="GeneID" id="83210591"/>
<evidence type="ECO:0008006" key="9">
    <source>
        <dbReference type="Google" id="ProtNLM"/>
    </source>
</evidence>
<keyword evidence="3 5" id="KW-0479">Metal-binding</keyword>
<dbReference type="PRINTS" id="PR00385">
    <property type="entry name" value="P450"/>
</dbReference>
<dbReference type="Proteomes" id="UP001234581">
    <property type="component" value="Unassembled WGS sequence"/>
</dbReference>
<dbReference type="PROSITE" id="PS00086">
    <property type="entry name" value="CYTOCHROME_P450"/>
    <property type="match status" value="1"/>
</dbReference>
<dbReference type="GO" id="GO:0016705">
    <property type="term" value="F:oxidoreductase activity, acting on paired donors, with incorporation or reduction of molecular oxygen"/>
    <property type="evidence" value="ECO:0007669"/>
    <property type="project" value="InterPro"/>
</dbReference>
<dbReference type="GO" id="GO:0020037">
    <property type="term" value="F:heme binding"/>
    <property type="evidence" value="ECO:0007669"/>
    <property type="project" value="InterPro"/>
</dbReference>
<keyword evidence="4 5" id="KW-0408">Iron</keyword>
<dbReference type="InterPro" id="IPR002401">
    <property type="entry name" value="Cyt_P450_E_grp-I"/>
</dbReference>
<evidence type="ECO:0000256" key="6">
    <source>
        <dbReference type="RuleBase" id="RU000461"/>
    </source>
</evidence>
<dbReference type="InterPro" id="IPR036396">
    <property type="entry name" value="Cyt_P450_sf"/>
</dbReference>
<dbReference type="Gene3D" id="1.10.630.10">
    <property type="entry name" value="Cytochrome P450"/>
    <property type="match status" value="1"/>
</dbReference>
<dbReference type="InterPro" id="IPR001128">
    <property type="entry name" value="Cyt_P450"/>
</dbReference>
<keyword evidence="6" id="KW-0503">Monooxygenase</keyword>
<evidence type="ECO:0000256" key="1">
    <source>
        <dbReference type="ARBA" id="ARBA00001971"/>
    </source>
</evidence>
<name>A0AAD7VB90_9FUNG</name>
<evidence type="ECO:0000256" key="5">
    <source>
        <dbReference type="PIRSR" id="PIRSR602401-1"/>
    </source>
</evidence>
<gene>
    <name evidence="7" type="ORF">O0I10_003178</name>
</gene>
<dbReference type="PANTHER" id="PTHR24305">
    <property type="entry name" value="CYTOCHROME P450"/>
    <property type="match status" value="1"/>
</dbReference>